<dbReference type="Proteomes" id="UP000288859">
    <property type="component" value="Unassembled WGS sequence"/>
</dbReference>
<dbReference type="InterPro" id="IPR016040">
    <property type="entry name" value="NAD(P)-bd_dom"/>
</dbReference>
<proteinExistence type="inferred from homology"/>
<feature type="domain" description="NAD(P)-binding" evidence="4">
    <location>
        <begin position="12"/>
        <end position="108"/>
    </location>
</feature>
<comment type="caution">
    <text evidence="5">The sequence shown here is derived from an EMBL/GenBank/DDBJ whole genome shotgun (WGS) entry which is preliminary data.</text>
</comment>
<dbReference type="Gene3D" id="3.40.50.720">
    <property type="entry name" value="NAD(P)-binding Rossmann-like Domain"/>
    <property type="match status" value="1"/>
</dbReference>
<keyword evidence="3" id="KW-0560">Oxidoreductase</keyword>
<sequence length="292" mass="32306">MAEVQIAIAGISSKLALNVAAECLKDPNIRLRGSCRSVAKLPAFLTQSPQVTLIESGAYDQDSLRSLVTGCSVVICCYYADNKTMVEGQKLLIDICEEQGVARFLASDYTADYTKLDSGDIVLKDPMKYIHTYLSNRSSVKGVHVLVGLMMETFWQYFDVWHPDENKLCFWGTGHETWDLTTYHTVAQYIAAVALDPSAVGIKKFVGQQITIRDIASDIKAVLGVEPRLESRGPLQDIQNKIDDVNGGQNPVAAGMYYTLTGKIGLGGQLDNDRYPHIKVQTFRDFLRSRVG</sequence>
<organism evidence="5 6">
    <name type="scientific">Exophiala mesophila</name>
    <name type="common">Black yeast-like fungus</name>
    <dbReference type="NCBI Taxonomy" id="212818"/>
    <lineage>
        <taxon>Eukaryota</taxon>
        <taxon>Fungi</taxon>
        <taxon>Dikarya</taxon>
        <taxon>Ascomycota</taxon>
        <taxon>Pezizomycotina</taxon>
        <taxon>Eurotiomycetes</taxon>
        <taxon>Chaetothyriomycetidae</taxon>
        <taxon>Chaetothyriales</taxon>
        <taxon>Herpotrichiellaceae</taxon>
        <taxon>Exophiala</taxon>
    </lineage>
</organism>
<evidence type="ECO:0000313" key="6">
    <source>
        <dbReference type="Proteomes" id="UP000288859"/>
    </source>
</evidence>
<evidence type="ECO:0000259" key="4">
    <source>
        <dbReference type="Pfam" id="PF13460"/>
    </source>
</evidence>
<accession>A0A438NEH1</accession>
<dbReference type="InterPro" id="IPR036291">
    <property type="entry name" value="NAD(P)-bd_dom_sf"/>
</dbReference>
<evidence type="ECO:0000313" key="5">
    <source>
        <dbReference type="EMBL" id="RVX74094.1"/>
    </source>
</evidence>
<evidence type="ECO:0000256" key="3">
    <source>
        <dbReference type="ARBA" id="ARBA00023002"/>
    </source>
</evidence>
<evidence type="ECO:0000256" key="2">
    <source>
        <dbReference type="ARBA" id="ARBA00022857"/>
    </source>
</evidence>
<dbReference type="VEuPathDB" id="FungiDB:PV10_02887"/>
<dbReference type="PANTHER" id="PTHR47706">
    <property type="entry name" value="NMRA-LIKE FAMILY PROTEIN"/>
    <property type="match status" value="1"/>
</dbReference>
<reference evidence="5 6" key="1">
    <citation type="submission" date="2017-03" db="EMBL/GenBank/DDBJ databases">
        <title>Genomes of endolithic fungi from Antarctica.</title>
        <authorList>
            <person name="Coleine C."/>
            <person name="Masonjones S."/>
            <person name="Stajich J.E."/>
        </authorList>
    </citation>
    <scope>NUCLEOTIDE SEQUENCE [LARGE SCALE GENOMIC DNA]</scope>
    <source>
        <strain evidence="5 6">CCFEE 6314</strain>
    </source>
</reference>
<keyword evidence="2" id="KW-0521">NADP</keyword>
<dbReference type="Pfam" id="PF13460">
    <property type="entry name" value="NAD_binding_10"/>
    <property type="match status" value="1"/>
</dbReference>
<gene>
    <name evidence="5" type="ORF">B0A52_01926</name>
</gene>
<protein>
    <recommendedName>
        <fullName evidence="4">NAD(P)-binding domain-containing protein</fullName>
    </recommendedName>
</protein>
<comment type="similarity">
    <text evidence="1">Belongs to the NmrA-type oxidoreductase family. Isoflavone reductase subfamily.</text>
</comment>
<dbReference type="AlphaFoldDB" id="A0A438NEH1"/>
<dbReference type="OrthoDB" id="419598at2759"/>
<dbReference type="SUPFAM" id="SSF51735">
    <property type="entry name" value="NAD(P)-binding Rossmann-fold domains"/>
    <property type="match status" value="1"/>
</dbReference>
<dbReference type="EMBL" id="NAJM01000005">
    <property type="protein sequence ID" value="RVX74094.1"/>
    <property type="molecule type" value="Genomic_DNA"/>
</dbReference>
<evidence type="ECO:0000256" key="1">
    <source>
        <dbReference type="ARBA" id="ARBA00005725"/>
    </source>
</evidence>
<dbReference type="InterPro" id="IPR051609">
    <property type="entry name" value="NmrA/Isoflavone_reductase-like"/>
</dbReference>
<dbReference type="GO" id="GO:0016491">
    <property type="term" value="F:oxidoreductase activity"/>
    <property type="evidence" value="ECO:0007669"/>
    <property type="project" value="UniProtKB-KW"/>
</dbReference>
<dbReference type="PANTHER" id="PTHR47706:SF9">
    <property type="entry name" value="NMRA-LIKE DOMAIN-CONTAINING PROTEIN-RELATED"/>
    <property type="match status" value="1"/>
</dbReference>
<name>A0A438NEH1_EXOME</name>